<dbReference type="InterPro" id="IPR008183">
    <property type="entry name" value="Aldose_1/G6P_1-epimerase"/>
</dbReference>
<evidence type="ECO:0000313" key="1">
    <source>
        <dbReference type="EMBL" id="GAJ11915.1"/>
    </source>
</evidence>
<dbReference type="GO" id="GO:0005737">
    <property type="term" value="C:cytoplasm"/>
    <property type="evidence" value="ECO:0007669"/>
    <property type="project" value="TreeGrafter"/>
</dbReference>
<accession>X1VR67</accession>
<gene>
    <name evidence="1" type="ORF">S12H4_51178</name>
</gene>
<protein>
    <recommendedName>
        <fullName evidence="2">Galactose-1-epimerase</fullName>
    </recommendedName>
</protein>
<dbReference type="AlphaFoldDB" id="X1VR67"/>
<comment type="caution">
    <text evidence="1">The sequence shown here is derived from an EMBL/GenBank/DDBJ whole genome shotgun (WGS) entry which is preliminary data.</text>
</comment>
<dbReference type="InterPro" id="IPR014718">
    <property type="entry name" value="GH-type_carb-bd"/>
</dbReference>
<name>X1VR67_9ZZZZ</name>
<proteinExistence type="predicted"/>
<dbReference type="InterPro" id="IPR011013">
    <property type="entry name" value="Gal_mutarotase_sf_dom"/>
</dbReference>
<evidence type="ECO:0008006" key="2">
    <source>
        <dbReference type="Google" id="ProtNLM"/>
    </source>
</evidence>
<dbReference type="Pfam" id="PF01263">
    <property type="entry name" value="Aldose_epim"/>
    <property type="match status" value="1"/>
</dbReference>
<dbReference type="PANTHER" id="PTHR10091:SF0">
    <property type="entry name" value="GALACTOSE MUTAROTASE"/>
    <property type="match status" value="1"/>
</dbReference>
<sequence>MVGPGVVLNFIGCKSQNESKNKTQNESKMEIIKENFGTTAEGVTVDLYTLMNNNGMIAKITNYGGIVTSLLVPDKNGNIDDVTLGFDNLQAYLDGHPYFGCIVGRYGNRIAKGKFELDGVEYKLATNNDENHLHGGEIGFDKKIWDAEPVENEKGVGLKLHYVSEDMEEG</sequence>
<dbReference type="PANTHER" id="PTHR10091">
    <property type="entry name" value="ALDOSE-1-EPIMERASE"/>
    <property type="match status" value="1"/>
</dbReference>
<dbReference type="GO" id="GO:0033499">
    <property type="term" value="P:galactose catabolic process via UDP-galactose, Leloir pathway"/>
    <property type="evidence" value="ECO:0007669"/>
    <property type="project" value="TreeGrafter"/>
</dbReference>
<reference evidence="1" key="1">
    <citation type="journal article" date="2014" name="Front. Microbiol.">
        <title>High frequency of phylogenetically diverse reductive dehalogenase-homologous genes in deep subseafloor sedimentary metagenomes.</title>
        <authorList>
            <person name="Kawai M."/>
            <person name="Futagami T."/>
            <person name="Toyoda A."/>
            <person name="Takaki Y."/>
            <person name="Nishi S."/>
            <person name="Hori S."/>
            <person name="Arai W."/>
            <person name="Tsubouchi T."/>
            <person name="Morono Y."/>
            <person name="Uchiyama I."/>
            <person name="Ito T."/>
            <person name="Fujiyama A."/>
            <person name="Inagaki F."/>
            <person name="Takami H."/>
        </authorList>
    </citation>
    <scope>NUCLEOTIDE SEQUENCE</scope>
    <source>
        <strain evidence="1">Expedition CK06-06</strain>
    </source>
</reference>
<dbReference type="Gene3D" id="2.70.98.10">
    <property type="match status" value="1"/>
</dbReference>
<dbReference type="GO" id="GO:0006006">
    <property type="term" value="P:glucose metabolic process"/>
    <property type="evidence" value="ECO:0007669"/>
    <property type="project" value="TreeGrafter"/>
</dbReference>
<dbReference type="SUPFAM" id="SSF74650">
    <property type="entry name" value="Galactose mutarotase-like"/>
    <property type="match status" value="1"/>
</dbReference>
<dbReference type="EMBL" id="BARW01032312">
    <property type="protein sequence ID" value="GAJ11915.1"/>
    <property type="molecule type" value="Genomic_DNA"/>
</dbReference>
<dbReference type="GO" id="GO:0030246">
    <property type="term" value="F:carbohydrate binding"/>
    <property type="evidence" value="ECO:0007669"/>
    <property type="project" value="InterPro"/>
</dbReference>
<feature type="non-terminal residue" evidence="1">
    <location>
        <position position="170"/>
    </location>
</feature>
<dbReference type="GO" id="GO:0004034">
    <property type="term" value="F:aldose 1-epimerase activity"/>
    <property type="evidence" value="ECO:0007669"/>
    <property type="project" value="TreeGrafter"/>
</dbReference>
<organism evidence="1">
    <name type="scientific">marine sediment metagenome</name>
    <dbReference type="NCBI Taxonomy" id="412755"/>
    <lineage>
        <taxon>unclassified sequences</taxon>
        <taxon>metagenomes</taxon>
        <taxon>ecological metagenomes</taxon>
    </lineage>
</organism>